<evidence type="ECO:0000313" key="8">
    <source>
        <dbReference type="Proteomes" id="UP000816034"/>
    </source>
</evidence>
<dbReference type="Pfam" id="PF00022">
    <property type="entry name" value="Actin"/>
    <property type="match status" value="1"/>
</dbReference>
<evidence type="ECO:0000313" key="7">
    <source>
        <dbReference type="EMBL" id="KAG2387837.1"/>
    </source>
</evidence>
<dbReference type="GeneID" id="68093887"/>
<keyword evidence="8" id="KW-1185">Reference proteome</keyword>
<protein>
    <recommendedName>
        <fullName evidence="9">Actin</fullName>
    </recommendedName>
</protein>
<dbReference type="InterPro" id="IPR043129">
    <property type="entry name" value="ATPase_NBD"/>
</dbReference>
<keyword evidence="4" id="KW-0067">ATP-binding</keyword>
<dbReference type="AlphaFoldDB" id="A0AA88KS83"/>
<evidence type="ECO:0008006" key="9">
    <source>
        <dbReference type="Google" id="ProtNLM"/>
    </source>
</evidence>
<keyword evidence="5" id="KW-0206">Cytoskeleton</keyword>
<keyword evidence="3" id="KW-0547">Nucleotide-binding</keyword>
<evidence type="ECO:0000256" key="1">
    <source>
        <dbReference type="ARBA" id="ARBA00004245"/>
    </source>
</evidence>
<dbReference type="FunFam" id="3.30.420.40:FF:000148">
    <property type="entry name" value="Actin, alpha skeletal muscle"/>
    <property type="match status" value="1"/>
</dbReference>
<evidence type="ECO:0000256" key="2">
    <source>
        <dbReference type="ARBA" id="ARBA00022490"/>
    </source>
</evidence>
<sequence length="402" mass="45010">MYQDEIPALVLDNGSCFSRAGFAGDEAPRFIIPSLLGTRKKTLSKQPLNPPTDIYIGDEASSQKQLLDLHRPIQRGHITNWDHMEQFWHYQFHHVLKTSPEHPAVLLSDCITSTAATTGKNTERERTSQVMFEKFSVQSLCIASSACLSMFGGGRGSGVVLECGYEVSHAVPMFEGVIAKPLPTSSSTTTIRTLEIGGLHLDQYLLKLLRLKLEETNMLHSSSMQLLPELVMSMKEELARVTYLQGGESSLKSEKKPIFELPDGNTIEIEKERYECVEPLFNPKLLGGEYCDNTSEVGGIQDMLFNSITSTNYEERYYYYRHILLSGGTTLLPGFAERIKEEIRESAPSAFSIHVSAYPERKLLSWIGGSVLASMSVFNDKSVSKSEFEEEGPRVTQRKFTN</sequence>
<gene>
    <name evidence="7" type="ORF">C9374_001431</name>
</gene>
<organism evidence="7 8">
    <name type="scientific">Naegleria lovaniensis</name>
    <name type="common">Amoeba</name>
    <dbReference type="NCBI Taxonomy" id="51637"/>
    <lineage>
        <taxon>Eukaryota</taxon>
        <taxon>Discoba</taxon>
        <taxon>Heterolobosea</taxon>
        <taxon>Tetramitia</taxon>
        <taxon>Eutetramitia</taxon>
        <taxon>Vahlkampfiidae</taxon>
        <taxon>Naegleria</taxon>
    </lineage>
</organism>
<dbReference type="Proteomes" id="UP000816034">
    <property type="component" value="Unassembled WGS sequence"/>
</dbReference>
<comment type="similarity">
    <text evidence="6">Belongs to the actin family.</text>
</comment>
<dbReference type="Gene3D" id="3.90.640.10">
    <property type="entry name" value="Actin, Chain A, domain 4"/>
    <property type="match status" value="1"/>
</dbReference>
<comment type="caution">
    <text evidence="7">The sequence shown here is derived from an EMBL/GenBank/DDBJ whole genome shotgun (WGS) entry which is preliminary data.</text>
</comment>
<keyword evidence="2" id="KW-0963">Cytoplasm</keyword>
<evidence type="ECO:0000256" key="6">
    <source>
        <dbReference type="RuleBase" id="RU000487"/>
    </source>
</evidence>
<dbReference type="Gene3D" id="3.30.420.40">
    <property type="match status" value="2"/>
</dbReference>
<dbReference type="GO" id="GO:0005856">
    <property type="term" value="C:cytoskeleton"/>
    <property type="evidence" value="ECO:0007669"/>
    <property type="project" value="UniProtKB-SubCell"/>
</dbReference>
<comment type="subcellular location">
    <subcellularLocation>
        <location evidence="1">Cytoplasm</location>
        <location evidence="1">Cytoskeleton</location>
    </subcellularLocation>
</comment>
<dbReference type="InterPro" id="IPR004000">
    <property type="entry name" value="Actin"/>
</dbReference>
<reference evidence="7 8" key="1">
    <citation type="journal article" date="2018" name="BMC Genomics">
        <title>The genome of Naegleria lovaniensis, the basis for a comparative approach to unravel pathogenicity factors of the human pathogenic amoeba N. fowleri.</title>
        <authorList>
            <person name="Liechti N."/>
            <person name="Schurch N."/>
            <person name="Bruggmann R."/>
            <person name="Wittwer M."/>
        </authorList>
    </citation>
    <scope>NUCLEOTIDE SEQUENCE [LARGE SCALE GENOMIC DNA]</scope>
    <source>
        <strain evidence="7 8">ATCC 30569</strain>
    </source>
</reference>
<dbReference type="SMART" id="SM00268">
    <property type="entry name" value="ACTIN"/>
    <property type="match status" value="1"/>
</dbReference>
<dbReference type="GO" id="GO:0005524">
    <property type="term" value="F:ATP binding"/>
    <property type="evidence" value="ECO:0007669"/>
    <property type="project" value="UniProtKB-KW"/>
</dbReference>
<proteinExistence type="inferred from homology"/>
<accession>A0AA88KS83</accession>
<dbReference type="PANTHER" id="PTHR11937">
    <property type="entry name" value="ACTIN"/>
    <property type="match status" value="1"/>
</dbReference>
<evidence type="ECO:0000256" key="4">
    <source>
        <dbReference type="ARBA" id="ARBA00022840"/>
    </source>
</evidence>
<name>A0AA88KS83_NAELO</name>
<dbReference type="EMBL" id="PYSW02000012">
    <property type="protein sequence ID" value="KAG2387837.1"/>
    <property type="molecule type" value="Genomic_DNA"/>
</dbReference>
<evidence type="ECO:0000256" key="3">
    <source>
        <dbReference type="ARBA" id="ARBA00022741"/>
    </source>
</evidence>
<evidence type="ECO:0000256" key="5">
    <source>
        <dbReference type="ARBA" id="ARBA00023212"/>
    </source>
</evidence>
<dbReference type="RefSeq" id="XP_044551829.1">
    <property type="nucleotide sequence ID" value="XM_044690281.1"/>
</dbReference>
<dbReference type="SUPFAM" id="SSF53067">
    <property type="entry name" value="Actin-like ATPase domain"/>
    <property type="match status" value="2"/>
</dbReference>
<dbReference type="PRINTS" id="PR00190">
    <property type="entry name" value="ACTIN"/>
</dbReference>